<reference evidence="5 6" key="1">
    <citation type="submission" date="2018-02" db="EMBL/GenBank/DDBJ databases">
        <title>Bacteriophage NCPPB3778 and a type I-E CRISPR drive the evolution of the US Biological Select Agent, Rathayibacter toxicus.</title>
        <authorList>
            <person name="Davis E.W.II."/>
            <person name="Tabima J.F."/>
            <person name="Weisberg A.J."/>
            <person name="Lopes L.D."/>
            <person name="Wiseman M.S."/>
            <person name="Wiseman M.S."/>
            <person name="Pupko T."/>
            <person name="Belcher M.S."/>
            <person name="Sechler A.J."/>
            <person name="Tancos M.A."/>
            <person name="Schroeder B.K."/>
            <person name="Murray T.D."/>
            <person name="Luster D.G."/>
            <person name="Schneider W.L."/>
            <person name="Rogers E."/>
            <person name="Andreote F.D."/>
            <person name="Grunwald N.J."/>
            <person name="Putnam M.L."/>
            <person name="Chang J.H."/>
        </authorList>
    </citation>
    <scope>NUCLEOTIDE SEQUENCE [LARGE SCALE GENOMIC DNA]</scope>
    <source>
        <strain evidence="5 6">AY1B3</strain>
    </source>
</reference>
<evidence type="ECO:0000259" key="3">
    <source>
        <dbReference type="Pfam" id="PF11774"/>
    </source>
</evidence>
<keyword evidence="1" id="KW-0238">DNA-binding</keyword>
<feature type="region of interest" description="Disordered" evidence="2">
    <location>
        <begin position="1"/>
        <end position="22"/>
    </location>
</feature>
<protein>
    <recommendedName>
        <fullName evidence="7">Lsr2 family protein</fullName>
    </recommendedName>
</protein>
<dbReference type="InterPro" id="IPR055370">
    <property type="entry name" value="Lsr2_DNA-bd"/>
</dbReference>
<dbReference type="RefSeq" id="WP_104291197.1">
    <property type="nucleotide sequence ID" value="NZ_PSXY01000034.1"/>
</dbReference>
<dbReference type="Gene3D" id="3.30.60.230">
    <property type="entry name" value="Lsr2, dimerization domain"/>
    <property type="match status" value="1"/>
</dbReference>
<feature type="region of interest" description="Disordered" evidence="2">
    <location>
        <begin position="56"/>
        <end position="87"/>
    </location>
</feature>
<dbReference type="AlphaFoldDB" id="A0A2S5VNS3"/>
<evidence type="ECO:0000256" key="2">
    <source>
        <dbReference type="SAM" id="MobiDB-lite"/>
    </source>
</evidence>
<evidence type="ECO:0008006" key="7">
    <source>
        <dbReference type="Google" id="ProtNLM"/>
    </source>
</evidence>
<dbReference type="Pfam" id="PF11774">
    <property type="entry name" value="Lsr2"/>
    <property type="match status" value="1"/>
</dbReference>
<sequence length="115" mass="12450">MAKKTTTHLVDDLDGTDLGDEGSTVSFSIDGVDYLIDLGPDHADQLRETFAPYVASGRKAAGGRQEPAPRPLSRTAKSGDAGERSEARTWLRENGHKVGVRGRISAELLALFRDR</sequence>
<dbReference type="EMBL" id="PSXY01000034">
    <property type="protein sequence ID" value="PPF64713.1"/>
    <property type="molecule type" value="Genomic_DNA"/>
</dbReference>
<gene>
    <name evidence="5" type="ORF">C5E16_14230</name>
</gene>
<accession>A0A2S5VNS3</accession>
<evidence type="ECO:0000256" key="1">
    <source>
        <dbReference type="ARBA" id="ARBA00023125"/>
    </source>
</evidence>
<feature type="domain" description="Lsr2 DNA-binding" evidence="4">
    <location>
        <begin position="84"/>
        <end position="113"/>
    </location>
</feature>
<dbReference type="Gene3D" id="4.10.320.10">
    <property type="entry name" value="E3-binding domain"/>
    <property type="match status" value="1"/>
</dbReference>
<evidence type="ECO:0000259" key="4">
    <source>
        <dbReference type="Pfam" id="PF23359"/>
    </source>
</evidence>
<evidence type="ECO:0000313" key="5">
    <source>
        <dbReference type="EMBL" id="PPF64713.1"/>
    </source>
</evidence>
<dbReference type="GO" id="GO:0003677">
    <property type="term" value="F:DNA binding"/>
    <property type="evidence" value="ECO:0007669"/>
    <property type="project" value="UniProtKB-KW"/>
</dbReference>
<dbReference type="InterPro" id="IPR042261">
    <property type="entry name" value="Lsr2-like_dimerization"/>
</dbReference>
<comment type="caution">
    <text evidence="5">The sequence shown here is derived from an EMBL/GenBank/DDBJ whole genome shotgun (WGS) entry which is preliminary data.</text>
</comment>
<evidence type="ECO:0000313" key="6">
    <source>
        <dbReference type="Proteomes" id="UP000239241"/>
    </source>
</evidence>
<dbReference type="Proteomes" id="UP000239241">
    <property type="component" value="Unassembled WGS sequence"/>
</dbReference>
<dbReference type="InterPro" id="IPR036625">
    <property type="entry name" value="E3-bd_dom_sf"/>
</dbReference>
<name>A0A2S5VNS3_9MICO</name>
<dbReference type="InterPro" id="IPR024412">
    <property type="entry name" value="Lsr2_dim_dom"/>
</dbReference>
<dbReference type="GO" id="GO:0016746">
    <property type="term" value="F:acyltransferase activity"/>
    <property type="evidence" value="ECO:0007669"/>
    <property type="project" value="InterPro"/>
</dbReference>
<dbReference type="Pfam" id="PF23359">
    <property type="entry name" value="Lsr2_DNA-bd"/>
    <property type="match status" value="1"/>
</dbReference>
<organism evidence="5 6">
    <name type="scientific">Clavibacter michiganensis</name>
    <dbReference type="NCBI Taxonomy" id="28447"/>
    <lineage>
        <taxon>Bacteria</taxon>
        <taxon>Bacillati</taxon>
        <taxon>Actinomycetota</taxon>
        <taxon>Actinomycetes</taxon>
        <taxon>Micrococcales</taxon>
        <taxon>Microbacteriaceae</taxon>
        <taxon>Clavibacter</taxon>
    </lineage>
</organism>
<feature type="domain" description="Lsr2 dimerization" evidence="3">
    <location>
        <begin position="1"/>
        <end position="60"/>
    </location>
</feature>
<proteinExistence type="predicted"/>